<dbReference type="GO" id="GO:0016020">
    <property type="term" value="C:membrane"/>
    <property type="evidence" value="ECO:0007669"/>
    <property type="project" value="UniProtKB-SubCell"/>
</dbReference>
<dbReference type="InterPro" id="IPR019421">
    <property type="entry name" value="7TM_GPCR_serpentine_rcpt_Srd"/>
</dbReference>
<keyword evidence="3 6" id="KW-0812">Transmembrane</keyword>
<dbReference type="AlphaFoldDB" id="G0MW43"/>
<keyword evidence="5 6" id="KW-0472">Membrane</keyword>
<name>G0MW43_CAEBE</name>
<evidence type="ECO:0000256" key="1">
    <source>
        <dbReference type="ARBA" id="ARBA00004141"/>
    </source>
</evidence>
<dbReference type="InParanoid" id="G0MW43"/>
<protein>
    <recommendedName>
        <fullName evidence="9">G protein-coupled receptor</fullName>
    </recommendedName>
</protein>
<evidence type="ECO:0000256" key="3">
    <source>
        <dbReference type="ARBA" id="ARBA00022692"/>
    </source>
</evidence>
<evidence type="ECO:0000256" key="5">
    <source>
        <dbReference type="ARBA" id="ARBA00023136"/>
    </source>
</evidence>
<dbReference type="SUPFAM" id="SSF81321">
    <property type="entry name" value="Family A G protein-coupled receptor-like"/>
    <property type="match status" value="1"/>
</dbReference>
<evidence type="ECO:0000256" key="2">
    <source>
        <dbReference type="ARBA" id="ARBA00009166"/>
    </source>
</evidence>
<evidence type="ECO:0000313" key="8">
    <source>
        <dbReference type="Proteomes" id="UP000008068"/>
    </source>
</evidence>
<evidence type="ECO:0008006" key="9">
    <source>
        <dbReference type="Google" id="ProtNLM"/>
    </source>
</evidence>
<dbReference type="Proteomes" id="UP000008068">
    <property type="component" value="Unassembled WGS sequence"/>
</dbReference>
<gene>
    <name evidence="7" type="ORF">CAEBREN_11699</name>
</gene>
<reference evidence="8" key="1">
    <citation type="submission" date="2011-07" db="EMBL/GenBank/DDBJ databases">
        <authorList>
            <consortium name="Caenorhabditis brenneri Sequencing and Analysis Consortium"/>
            <person name="Wilson R.K."/>
        </authorList>
    </citation>
    <scope>NUCLEOTIDE SEQUENCE [LARGE SCALE GENOMIC DNA]</scope>
    <source>
        <strain evidence="8">PB2801</strain>
    </source>
</reference>
<dbReference type="EMBL" id="GL379816">
    <property type="protein sequence ID" value="EGT45871.1"/>
    <property type="molecule type" value="Genomic_DNA"/>
</dbReference>
<dbReference type="HOGENOM" id="CLU_1442315_0_0_1"/>
<dbReference type="Pfam" id="PF10317">
    <property type="entry name" value="7TM_GPCR_Srd"/>
    <property type="match status" value="1"/>
</dbReference>
<sequence length="200" mass="22575">MSLAFLLVYVGNRSDYGELLKVLVDIHPEYHYDDASIWGNLTLTGHISMLSPITFISIFYMAVPCAPIYCAILWFRHKTLFALNHPSVYLSTNTRANHKKLVRALTVQAAIPIFWLVTSGLYILAQFGLIGGPIFENITFRLLDCIPMVSPIATILFIQPYKEGFVNMFYRVYGVANSSATMPTHYRNTVTEASSRLTLL</sequence>
<dbReference type="PANTHER" id="PTHR22945">
    <property type="entry name" value="SERPENTINE RECEPTOR, CLASS D DELTA"/>
    <property type="match status" value="1"/>
</dbReference>
<evidence type="ECO:0000256" key="6">
    <source>
        <dbReference type="SAM" id="Phobius"/>
    </source>
</evidence>
<dbReference type="eggNOG" id="ENOG502TGQW">
    <property type="taxonomic scope" value="Eukaryota"/>
</dbReference>
<keyword evidence="8" id="KW-1185">Reference proteome</keyword>
<accession>G0MW43</accession>
<dbReference type="PANTHER" id="PTHR22945:SF27">
    <property type="entry name" value="SERPENTINE RECEPTOR CLASS DELTA-2"/>
    <property type="match status" value="1"/>
</dbReference>
<feature type="transmembrane region" description="Helical" evidence="6">
    <location>
        <begin position="138"/>
        <end position="158"/>
    </location>
</feature>
<dbReference type="OrthoDB" id="5859769at2759"/>
<evidence type="ECO:0000256" key="4">
    <source>
        <dbReference type="ARBA" id="ARBA00022989"/>
    </source>
</evidence>
<dbReference type="OMA" id="HYTNING"/>
<proteinExistence type="inferred from homology"/>
<dbReference type="InterPro" id="IPR050920">
    <property type="entry name" value="Nematode_rcpt-like_delta"/>
</dbReference>
<organism evidence="8">
    <name type="scientific">Caenorhabditis brenneri</name>
    <name type="common">Nematode worm</name>
    <dbReference type="NCBI Taxonomy" id="135651"/>
    <lineage>
        <taxon>Eukaryota</taxon>
        <taxon>Metazoa</taxon>
        <taxon>Ecdysozoa</taxon>
        <taxon>Nematoda</taxon>
        <taxon>Chromadorea</taxon>
        <taxon>Rhabditida</taxon>
        <taxon>Rhabditina</taxon>
        <taxon>Rhabditomorpha</taxon>
        <taxon>Rhabditoidea</taxon>
        <taxon>Rhabditidae</taxon>
        <taxon>Peloderinae</taxon>
        <taxon>Caenorhabditis</taxon>
    </lineage>
</organism>
<evidence type="ECO:0000313" key="7">
    <source>
        <dbReference type="EMBL" id="EGT45871.1"/>
    </source>
</evidence>
<comment type="subcellular location">
    <subcellularLocation>
        <location evidence="1">Membrane</location>
        <topology evidence="1">Multi-pass membrane protein</topology>
    </subcellularLocation>
</comment>
<keyword evidence="4 6" id="KW-1133">Transmembrane helix</keyword>
<dbReference type="STRING" id="135651.G0MW43"/>
<feature type="transmembrane region" description="Helical" evidence="6">
    <location>
        <begin position="53"/>
        <end position="75"/>
    </location>
</feature>
<comment type="similarity">
    <text evidence="2">Belongs to the nematode receptor-like protein srd family.</text>
</comment>
<feature type="transmembrane region" description="Helical" evidence="6">
    <location>
        <begin position="109"/>
        <end position="132"/>
    </location>
</feature>